<protein>
    <submittedName>
        <fullName evidence="1">Sulfur carrier protein ThiS</fullName>
    </submittedName>
</protein>
<dbReference type="Gene3D" id="3.10.20.30">
    <property type="match status" value="1"/>
</dbReference>
<comment type="caution">
    <text evidence="1">The sequence shown here is derived from an EMBL/GenBank/DDBJ whole genome shotgun (WGS) entry which is preliminary data.</text>
</comment>
<dbReference type="InterPro" id="IPR003749">
    <property type="entry name" value="ThiS/MoaD-like"/>
</dbReference>
<dbReference type="Proteomes" id="UP000784128">
    <property type="component" value="Unassembled WGS sequence"/>
</dbReference>
<dbReference type="Pfam" id="PF02597">
    <property type="entry name" value="ThiS"/>
    <property type="match status" value="1"/>
</dbReference>
<dbReference type="EMBL" id="JAHDYS010000019">
    <property type="protein sequence ID" value="MBT1073275.1"/>
    <property type="molecule type" value="Genomic_DNA"/>
</dbReference>
<evidence type="ECO:0000313" key="1">
    <source>
        <dbReference type="EMBL" id="MBT1073275.1"/>
    </source>
</evidence>
<dbReference type="SUPFAM" id="SSF54285">
    <property type="entry name" value="MoaD/ThiS"/>
    <property type="match status" value="1"/>
</dbReference>
<dbReference type="CDD" id="cd00565">
    <property type="entry name" value="Ubl_ThiS"/>
    <property type="match status" value="1"/>
</dbReference>
<dbReference type="PANTHER" id="PTHR34472">
    <property type="entry name" value="SULFUR CARRIER PROTEIN THIS"/>
    <property type="match status" value="1"/>
</dbReference>
<gene>
    <name evidence="1" type="primary">thiS</name>
    <name evidence="1" type="ORF">KJB30_15900</name>
</gene>
<evidence type="ECO:0000313" key="2">
    <source>
        <dbReference type="Proteomes" id="UP000784128"/>
    </source>
</evidence>
<dbReference type="InterPro" id="IPR010035">
    <property type="entry name" value="Thi_S"/>
</dbReference>
<name>A0ABS5UC48_9BACT</name>
<dbReference type="RefSeq" id="WP_214301159.1">
    <property type="nucleotide sequence ID" value="NZ_JAHDYS010000019.1"/>
</dbReference>
<dbReference type="PANTHER" id="PTHR34472:SF1">
    <property type="entry name" value="SULFUR CARRIER PROTEIN THIS"/>
    <property type="match status" value="1"/>
</dbReference>
<sequence length="66" mass="7213">MQIVINGDQKEIQDGSTVADLLELLQIGRERVAVEVNMDIVPKAVYDTYVLTNGNQVEIVHFVGGG</sequence>
<proteinExistence type="predicted"/>
<dbReference type="NCBIfam" id="TIGR01683">
    <property type="entry name" value="thiS"/>
    <property type="match status" value="1"/>
</dbReference>
<dbReference type="InterPro" id="IPR012675">
    <property type="entry name" value="Beta-grasp_dom_sf"/>
</dbReference>
<keyword evidence="2" id="KW-1185">Reference proteome</keyword>
<accession>A0ABS5UC48</accession>
<dbReference type="InterPro" id="IPR016155">
    <property type="entry name" value="Mopterin_synth/thiamin_S_b"/>
</dbReference>
<organism evidence="1 2">
    <name type="scientific">Pelotalea chapellei</name>
    <dbReference type="NCBI Taxonomy" id="44671"/>
    <lineage>
        <taxon>Bacteria</taxon>
        <taxon>Pseudomonadati</taxon>
        <taxon>Thermodesulfobacteriota</taxon>
        <taxon>Desulfuromonadia</taxon>
        <taxon>Geobacterales</taxon>
        <taxon>Geobacteraceae</taxon>
        <taxon>Pelotalea</taxon>
    </lineage>
</organism>
<reference evidence="1 2" key="1">
    <citation type="submission" date="2021-05" db="EMBL/GenBank/DDBJ databases">
        <title>The draft genome of Geobacter chapellei DSM 13688.</title>
        <authorList>
            <person name="Xu Z."/>
            <person name="Masuda Y."/>
            <person name="Itoh H."/>
            <person name="Senoo K."/>
        </authorList>
    </citation>
    <scope>NUCLEOTIDE SEQUENCE [LARGE SCALE GENOMIC DNA]</scope>
    <source>
        <strain evidence="1 2">DSM 13688</strain>
    </source>
</reference>